<feature type="region of interest" description="Disordered" evidence="1">
    <location>
        <begin position="221"/>
        <end position="278"/>
    </location>
</feature>
<gene>
    <name evidence="2" type="ORF">GP486_004995</name>
</gene>
<evidence type="ECO:0000313" key="3">
    <source>
        <dbReference type="Proteomes" id="UP000750711"/>
    </source>
</evidence>
<evidence type="ECO:0000256" key="1">
    <source>
        <dbReference type="SAM" id="MobiDB-lite"/>
    </source>
</evidence>
<dbReference type="Proteomes" id="UP000750711">
    <property type="component" value="Unassembled WGS sequence"/>
</dbReference>
<evidence type="ECO:0000313" key="2">
    <source>
        <dbReference type="EMBL" id="KAH0558347.1"/>
    </source>
</evidence>
<keyword evidence="3" id="KW-1185">Reference proteome</keyword>
<dbReference type="AlphaFoldDB" id="A0A9P8RN30"/>
<comment type="caution">
    <text evidence="2">The sequence shown here is derived from an EMBL/GenBank/DDBJ whole genome shotgun (WGS) entry which is preliminary data.</text>
</comment>
<accession>A0A9P8RN30</accession>
<feature type="compositionally biased region" description="Acidic residues" evidence="1">
    <location>
        <begin position="528"/>
        <end position="545"/>
    </location>
</feature>
<dbReference type="EMBL" id="JAGHQM010000875">
    <property type="protein sequence ID" value="KAH0558347.1"/>
    <property type="molecule type" value="Genomic_DNA"/>
</dbReference>
<feature type="compositionally biased region" description="Acidic residues" evidence="1">
    <location>
        <begin position="17"/>
        <end position="28"/>
    </location>
</feature>
<proteinExistence type="predicted"/>
<protein>
    <submittedName>
        <fullName evidence="2">Uncharacterized protein</fullName>
    </submittedName>
</protein>
<sequence length="564" mass="64254">MSNTDDQKRGQKRKASDDEEEPELEDSPDSMSLLSKFRRVRPRDSVPSRRTKTTLSTSRYRLTWYEYFLDLPDRVTYDQYRGWQSVLDKIPSGISTRIKGDYISTDRRLPPNTKLRNIPTLPDWIPETCPIIVFQAMLYSNTNITWGDIVKRMGRTWDKSDVRAMYRLNNKFSTAAGRWRNYIDVPSREPKLRGGRTKTTAPGSVNFAIVDWNAYKQLPHDRKEKTPQPFGTPFTEPSTPNAPRFGVARTIATATGPSRRRRADEPRPTGPDAVASARPYYGLGSASAAPAFSEEDDDYPQLLTVPPPFLPPRRVSHENSQLSMEAQLVNEMIELVDQEIAARALVERIAQRREDTRKKIENAGILLDPALARADWSLSRFLRAGQATPAQQQIFQPVMETAAMAQHPTVPELQFPLAPANPLYYGEEEWQSHLRLMQSSEMPEWWEKAESELAEDHSNRTLRRITSQATGWNLGRQVMPNVQPTMSYTLTPTATTAATTNVEIQPDCDFELLDRLMDDYMVRKEQETDTTLDGSDDDTEGDESQEEQRDYEYDGGEYGDGGNL</sequence>
<reference evidence="2" key="1">
    <citation type="submission" date="2021-03" db="EMBL/GenBank/DDBJ databases">
        <title>Comparative genomics and phylogenomic investigation of the class Geoglossomycetes provide insights into ecological specialization and systematics.</title>
        <authorList>
            <person name="Melie T."/>
            <person name="Pirro S."/>
            <person name="Miller A.N."/>
            <person name="Quandt A."/>
        </authorList>
    </citation>
    <scope>NUCLEOTIDE SEQUENCE</scope>
    <source>
        <strain evidence="2">CAQ_001_2017</strain>
    </source>
</reference>
<feature type="region of interest" description="Disordered" evidence="1">
    <location>
        <begin position="524"/>
        <end position="564"/>
    </location>
</feature>
<feature type="region of interest" description="Disordered" evidence="1">
    <location>
        <begin position="1"/>
        <end position="52"/>
    </location>
</feature>
<organism evidence="2 3">
    <name type="scientific">Trichoglossum hirsutum</name>
    <dbReference type="NCBI Taxonomy" id="265104"/>
    <lineage>
        <taxon>Eukaryota</taxon>
        <taxon>Fungi</taxon>
        <taxon>Dikarya</taxon>
        <taxon>Ascomycota</taxon>
        <taxon>Pezizomycotina</taxon>
        <taxon>Geoglossomycetes</taxon>
        <taxon>Geoglossales</taxon>
        <taxon>Geoglossaceae</taxon>
        <taxon>Trichoglossum</taxon>
    </lineage>
</organism>
<name>A0A9P8RN30_9PEZI</name>